<dbReference type="Proteomes" id="UP000676336">
    <property type="component" value="Unassembled WGS sequence"/>
</dbReference>
<name>A0A8S3AGL8_9BILA</name>
<feature type="non-terminal residue" evidence="1">
    <location>
        <position position="1"/>
    </location>
</feature>
<protein>
    <submittedName>
        <fullName evidence="1">Uncharacterized protein</fullName>
    </submittedName>
</protein>
<organism evidence="1 2">
    <name type="scientific">Rotaria magnacalcarata</name>
    <dbReference type="NCBI Taxonomy" id="392030"/>
    <lineage>
        <taxon>Eukaryota</taxon>
        <taxon>Metazoa</taxon>
        <taxon>Spiralia</taxon>
        <taxon>Gnathifera</taxon>
        <taxon>Rotifera</taxon>
        <taxon>Eurotatoria</taxon>
        <taxon>Bdelloidea</taxon>
        <taxon>Philodinida</taxon>
        <taxon>Philodinidae</taxon>
        <taxon>Rotaria</taxon>
    </lineage>
</organism>
<evidence type="ECO:0000313" key="2">
    <source>
        <dbReference type="Proteomes" id="UP000676336"/>
    </source>
</evidence>
<accession>A0A8S3AGL8</accession>
<dbReference type="EMBL" id="CAJOBI010131923">
    <property type="protein sequence ID" value="CAF4728518.1"/>
    <property type="molecule type" value="Genomic_DNA"/>
</dbReference>
<dbReference type="AlphaFoldDB" id="A0A8S3AGL8"/>
<comment type="caution">
    <text evidence="1">The sequence shown here is derived from an EMBL/GenBank/DDBJ whole genome shotgun (WGS) entry which is preliminary data.</text>
</comment>
<sequence>GAGFCGTVPFIAAIYGLFAEDDTGSKADT</sequence>
<reference evidence="1" key="1">
    <citation type="submission" date="2021-02" db="EMBL/GenBank/DDBJ databases">
        <authorList>
            <person name="Nowell W R."/>
        </authorList>
    </citation>
    <scope>NUCLEOTIDE SEQUENCE</scope>
</reference>
<gene>
    <name evidence="1" type="ORF">SMN809_LOCUS44164</name>
</gene>
<evidence type="ECO:0000313" key="1">
    <source>
        <dbReference type="EMBL" id="CAF4728518.1"/>
    </source>
</evidence>
<proteinExistence type="predicted"/>